<gene>
    <name evidence="2" type="ORF">PUW23_22860</name>
</gene>
<proteinExistence type="predicted"/>
<name>A0AAX3N0S2_9BACL</name>
<dbReference type="InterPro" id="IPR028059">
    <property type="entry name" value="SWM_rpt"/>
</dbReference>
<reference evidence="2" key="1">
    <citation type="submission" date="2023-02" db="EMBL/GenBank/DDBJ databases">
        <title>Pathogen: clinical or host-associated sample.</title>
        <authorList>
            <person name="Hergert J."/>
            <person name="Casey R."/>
            <person name="Wagner J."/>
            <person name="Young E.L."/>
            <person name="Oakeson K.F."/>
        </authorList>
    </citation>
    <scope>NUCLEOTIDE SEQUENCE</scope>
    <source>
        <strain evidence="2">2022CK-00830</strain>
    </source>
</reference>
<dbReference type="Gene3D" id="2.60.40.1220">
    <property type="match status" value="5"/>
</dbReference>
<organism evidence="2 3">
    <name type="scientific">Paenibacillus urinalis</name>
    <dbReference type="NCBI Taxonomy" id="521520"/>
    <lineage>
        <taxon>Bacteria</taxon>
        <taxon>Bacillati</taxon>
        <taxon>Bacillota</taxon>
        <taxon>Bacilli</taxon>
        <taxon>Bacillales</taxon>
        <taxon>Paenibacillaceae</taxon>
        <taxon>Paenibacillus</taxon>
    </lineage>
</organism>
<protein>
    <submittedName>
        <fullName evidence="2">SwmB domain-containing protein</fullName>
    </submittedName>
</protein>
<dbReference type="AlphaFoldDB" id="A0AAX3N0S2"/>
<dbReference type="Proteomes" id="UP001220962">
    <property type="component" value="Chromosome"/>
</dbReference>
<dbReference type="InterPro" id="IPR014755">
    <property type="entry name" value="Cu-Rt/internalin_Ig-like"/>
</dbReference>
<dbReference type="Pfam" id="PF13753">
    <property type="entry name" value="SWM_repeat"/>
    <property type="match status" value="1"/>
</dbReference>
<evidence type="ECO:0000313" key="3">
    <source>
        <dbReference type="Proteomes" id="UP001220962"/>
    </source>
</evidence>
<evidence type="ECO:0000256" key="1">
    <source>
        <dbReference type="ARBA" id="ARBA00022729"/>
    </source>
</evidence>
<keyword evidence="1" id="KW-0732">Signal</keyword>
<sequence length="707" mass="74568">MKFDGDVDATTATNVDNYKVSGVNFESATLSSDKKTVTLLVKQEDASKLPQQKETNLTISGVKNADGSKTFSETVKFTAVDTQLPEVSEVTGLGTKALRVEFSEPVTAQTANNLANYKVDGQVISGSVKFTYPNVAFITTNLPVGEHSLTVSNIKDYAGFTIATSASDFTIAEDTAAPEITSVTTSDLREVKVTFNEPVKSVKSAYHTSSNKSATVTVKDNVVTLQFSEPNKLSLGANTVYLTGVTDYSDNSADRNATVTPELDTVRPTVVEVTADSDEAGTDIIISFSEKILPADIAVKSNYVLKKSNGDVYTGQGFSTKGNPSVTPKYGTTNGKEDQTKVVLSTVGGALPAGDYTLEVSGVRDQATIGNAIIPQSVAFSTTVVGSLKVVDAWYNSADADNYEVYVEFARPVATSGSGSALDVNKYDYVTGSTYTPFQSASTSIALYNTNTVVLTVPKDKATGLTGANAIRVVNVADTNGNYVGNGSVDLKSQADSYIGFESDSIKATDRQTITAELKGNLTYVDPSDFVITVGTSTYDSSDFTLSSSNATGVTVLTFTLNEEDVIPYNAENVELTTLTNINNISSTDSVGRKLQPSFRDEVADGITAVADEKSLNASGNTITLNYSEALDVNYTPAAFTVTVDGSAVKVTNATEGAGSVLTLTLEKAVTANQNVEVELNGNASGSYVTDVAGNKVADFYYTTTAK</sequence>
<evidence type="ECO:0000313" key="2">
    <source>
        <dbReference type="EMBL" id="WDH82259.1"/>
    </source>
</evidence>
<dbReference type="RefSeq" id="WP_274359108.1">
    <property type="nucleotide sequence ID" value="NZ_CP118101.1"/>
</dbReference>
<accession>A0AAX3N0S2</accession>
<dbReference type="EMBL" id="CP118101">
    <property type="protein sequence ID" value="WDH82259.1"/>
    <property type="molecule type" value="Genomic_DNA"/>
</dbReference>